<keyword evidence="6" id="KW-0539">Nucleus</keyword>
<feature type="compositionally biased region" description="Basic and acidic residues" evidence="7">
    <location>
        <begin position="288"/>
        <end position="311"/>
    </location>
</feature>
<dbReference type="FunFam" id="1.10.10.60:FF:000220">
    <property type="entry name" value="DEK domain-containing chromatin associated protein"/>
    <property type="match status" value="1"/>
</dbReference>
<protein>
    <submittedName>
        <fullName evidence="11">DNA ligase 1</fullName>
    </submittedName>
</protein>
<evidence type="ECO:0000313" key="11">
    <source>
        <dbReference type="RefSeq" id="XP_017979633.1"/>
    </source>
</evidence>
<keyword evidence="8" id="KW-1133">Transmembrane helix</keyword>
<evidence type="ECO:0000256" key="6">
    <source>
        <dbReference type="ARBA" id="ARBA00023242"/>
    </source>
</evidence>
<keyword evidence="8" id="KW-0812">Transmembrane</keyword>
<gene>
    <name evidence="11" type="primary">LOC18593293</name>
</gene>
<keyword evidence="3" id="KW-0805">Transcription regulation</keyword>
<keyword evidence="8" id="KW-0472">Membrane</keyword>
<evidence type="ECO:0000259" key="9">
    <source>
        <dbReference type="PROSITE" id="PS51998"/>
    </source>
</evidence>
<name>A0AB32WNX4_THECC</name>
<evidence type="ECO:0000313" key="10">
    <source>
        <dbReference type="Proteomes" id="UP000694886"/>
    </source>
</evidence>
<keyword evidence="5" id="KW-0804">Transcription</keyword>
<dbReference type="SUPFAM" id="SSF109715">
    <property type="entry name" value="DEK C-terminal domain"/>
    <property type="match status" value="1"/>
</dbReference>
<dbReference type="Gramene" id="Tc07v2_t001280.1">
    <property type="protein sequence ID" value="Tc07v2_p001280.1"/>
    <property type="gene ID" value="Tc07v2_g001280"/>
</dbReference>
<evidence type="ECO:0000256" key="1">
    <source>
        <dbReference type="ARBA" id="ARBA00004604"/>
    </source>
</evidence>
<dbReference type="PANTHER" id="PTHR13468:SF22">
    <property type="entry name" value="DEK DOMAIN-CONTAINING CHROMATIN-ASSOCIATED PROTEIN 3"/>
    <property type="match status" value="1"/>
</dbReference>
<feature type="compositionally biased region" description="Acidic residues" evidence="7">
    <location>
        <begin position="154"/>
        <end position="169"/>
    </location>
</feature>
<accession>A0AB32WNX4</accession>
<dbReference type="GO" id="GO:0003677">
    <property type="term" value="F:DNA binding"/>
    <property type="evidence" value="ECO:0007669"/>
    <property type="project" value="UniProtKB-KW"/>
</dbReference>
<feature type="compositionally biased region" description="Low complexity" evidence="7">
    <location>
        <begin position="119"/>
        <end position="140"/>
    </location>
</feature>
<dbReference type="PANTHER" id="PTHR13468">
    <property type="entry name" value="DEK PROTEIN"/>
    <property type="match status" value="1"/>
</dbReference>
<evidence type="ECO:0000256" key="4">
    <source>
        <dbReference type="ARBA" id="ARBA00023125"/>
    </source>
</evidence>
<reference evidence="11" key="2">
    <citation type="submission" date="2025-08" db="UniProtKB">
        <authorList>
            <consortium name="RefSeq"/>
        </authorList>
    </citation>
    <scope>IDENTIFICATION</scope>
</reference>
<evidence type="ECO:0000256" key="5">
    <source>
        <dbReference type="ARBA" id="ARBA00023163"/>
    </source>
</evidence>
<dbReference type="RefSeq" id="XP_017979633.1">
    <property type="nucleotide sequence ID" value="XM_018124144.1"/>
</dbReference>
<dbReference type="Proteomes" id="UP000694886">
    <property type="component" value="Chromosome 7"/>
</dbReference>
<dbReference type="InterPro" id="IPR044198">
    <property type="entry name" value="DEK"/>
</dbReference>
<evidence type="ECO:0000256" key="3">
    <source>
        <dbReference type="ARBA" id="ARBA00023015"/>
    </source>
</evidence>
<feature type="compositionally biased region" description="Basic and acidic residues" evidence="7">
    <location>
        <begin position="271"/>
        <end position="282"/>
    </location>
</feature>
<evidence type="ECO:0000256" key="2">
    <source>
        <dbReference type="ARBA" id="ARBA00022853"/>
    </source>
</evidence>
<feature type="compositionally biased region" description="Acidic residues" evidence="7">
    <location>
        <begin position="816"/>
        <end position="828"/>
    </location>
</feature>
<dbReference type="Gene3D" id="1.10.10.60">
    <property type="entry name" value="Homeodomain-like"/>
    <property type="match status" value="1"/>
</dbReference>
<feature type="transmembrane region" description="Helical" evidence="8">
    <location>
        <begin position="12"/>
        <end position="34"/>
    </location>
</feature>
<keyword evidence="11" id="KW-0436">Ligase</keyword>
<proteinExistence type="predicted"/>
<dbReference type="AlphaFoldDB" id="A0AB32WNX4"/>
<sequence length="840" mass="94246">MLNMVETKLFKSVLPFCKFCVALLVPSIVLTSFIGLGFCSILFTITILVSSTIFLVTLTNKKRRVVVLEQNPVSKDLSVGEAEEKVLQPVIETVLPESNAAAQEAGIGIVHDDFQVKSLGSTSDSESSDDSGSSSNLDLNWTIPGNNAEQNPEISDDSVSADEEEEEEGLIEIAIPGNAESEPNVVPPPPPNLQSNLPPILPESIFKQQQDLVDFLAEINEVNEEENLIEIDISIGSIKCPRFEIEAIGLRMGEEETKAEALEPVANGTSRPEKSGEAVAEKTEEENNGVKEMEEDKKVETEKMDEDQQVKEDEESKEELEKEEKEEPETEAMEEEIDPKENDKKDEKEENKDEVEEKDGLKEEEEEEQKAKESKEKKGSKKRGKNQNAGEKVKGKTKKMEKKEPEQRTPLTDRPVRERKSVERLVASIDKDASKEFQIEKGRGTPLKDIPNVAFKLSRRKTDDTFRLLHTILFGRRGKAVQIKSNISRFSGFVWHENEEKQKTKVKDKFDKCNKEKLLEFCDVLDIPIMKATTRKEDIVAKLIDFLVAPQATTTVLLSEKEKSSKSKKRKRVIKPGTTSKRSTRSRKKSEDTPKSGKKSAPDSEDESEEEEKEEEENEEEENENGITEKSEDEMPEDSESEEKNETEDESEEEVGKKKKSTKVSSSKKESAGKAKPKKVTVPKRSSTPQKRTPKTSSKSSKVDDDIDKSPKVSSRKKTEKVTKEKSSTPTKSASKEKTSKKVAKGKDKAKEEKLKPSDHELRDAICEILKEVDFNTATFTDILKLLARQFDTDLTPRKSSIKLMIQEELTKLADEADDEDGEGDAEKDENQSAGQEVEA</sequence>
<feature type="region of interest" description="Disordered" evidence="7">
    <location>
        <begin position="256"/>
        <end position="419"/>
    </location>
</feature>
<feature type="domain" description="DEK-C" evidence="9">
    <location>
        <begin position="756"/>
        <end position="811"/>
    </location>
</feature>
<feature type="compositionally biased region" description="Polar residues" evidence="7">
    <location>
        <begin position="143"/>
        <end position="152"/>
    </location>
</feature>
<organism evidence="10 11">
    <name type="scientific">Theobroma cacao</name>
    <name type="common">Cacao</name>
    <name type="synonym">Cocoa</name>
    <dbReference type="NCBI Taxonomy" id="3641"/>
    <lineage>
        <taxon>Eukaryota</taxon>
        <taxon>Viridiplantae</taxon>
        <taxon>Streptophyta</taxon>
        <taxon>Embryophyta</taxon>
        <taxon>Tracheophyta</taxon>
        <taxon>Spermatophyta</taxon>
        <taxon>Magnoliopsida</taxon>
        <taxon>eudicotyledons</taxon>
        <taxon>Gunneridae</taxon>
        <taxon>Pentapetalae</taxon>
        <taxon>rosids</taxon>
        <taxon>malvids</taxon>
        <taxon>Malvales</taxon>
        <taxon>Malvaceae</taxon>
        <taxon>Byttnerioideae</taxon>
        <taxon>Theobroma</taxon>
    </lineage>
</organism>
<dbReference type="GO" id="GO:0006325">
    <property type="term" value="P:chromatin organization"/>
    <property type="evidence" value="ECO:0007669"/>
    <property type="project" value="UniProtKB-KW"/>
</dbReference>
<feature type="compositionally biased region" description="Basic and acidic residues" evidence="7">
    <location>
        <begin position="339"/>
        <end position="351"/>
    </location>
</feature>
<feature type="compositionally biased region" description="Acidic residues" evidence="7">
    <location>
        <begin position="631"/>
        <end position="653"/>
    </location>
</feature>
<reference evidence="10" key="1">
    <citation type="journal article" date="1997" name="Nucleic Acids Res.">
        <title>tRNAscan-SE: a program for improved detection of transfer RNA genes in genomic sequence.</title>
        <authorList>
            <person name="Lowe T.M."/>
            <person name="Eddy S.R."/>
        </authorList>
    </citation>
    <scope>NUCLEOTIDE SEQUENCE [LARGE SCALE GENOMIC DNA]</scope>
    <source>
        <strain evidence="10">r\B97-61/B2</strain>
    </source>
</reference>
<keyword evidence="2" id="KW-0156">Chromatin regulator</keyword>
<comment type="subcellular location">
    <subcellularLocation>
        <location evidence="1">Nucleus</location>
        <location evidence="1">Nucleolus</location>
    </subcellularLocation>
</comment>
<feature type="compositionally biased region" description="Acidic residues" evidence="7">
    <location>
        <begin position="603"/>
        <end position="624"/>
    </location>
</feature>
<dbReference type="PROSITE" id="PS51998">
    <property type="entry name" value="DEK_C"/>
    <property type="match status" value="1"/>
</dbReference>
<dbReference type="GO" id="GO:0005730">
    <property type="term" value="C:nucleolus"/>
    <property type="evidence" value="ECO:0007669"/>
    <property type="project" value="UniProtKB-SubCell"/>
</dbReference>
<dbReference type="InterPro" id="IPR014876">
    <property type="entry name" value="DEK_C"/>
</dbReference>
<feature type="compositionally biased region" description="Acidic residues" evidence="7">
    <location>
        <begin position="326"/>
        <end position="338"/>
    </location>
</feature>
<feature type="compositionally biased region" description="Low complexity" evidence="7">
    <location>
        <begin position="686"/>
        <end position="700"/>
    </location>
</feature>
<evidence type="ECO:0000256" key="8">
    <source>
        <dbReference type="SAM" id="Phobius"/>
    </source>
</evidence>
<dbReference type="GeneID" id="18593293"/>
<dbReference type="Pfam" id="PF08766">
    <property type="entry name" value="DEK_C"/>
    <property type="match status" value="1"/>
</dbReference>
<feature type="region of interest" description="Disordered" evidence="7">
    <location>
        <begin position="558"/>
        <end position="759"/>
    </location>
</feature>
<feature type="compositionally biased region" description="Basic and acidic residues" evidence="7">
    <location>
        <begin position="701"/>
        <end position="711"/>
    </location>
</feature>
<dbReference type="GO" id="GO:0016874">
    <property type="term" value="F:ligase activity"/>
    <property type="evidence" value="ECO:0007669"/>
    <property type="project" value="UniProtKB-KW"/>
</dbReference>
<feature type="region of interest" description="Disordered" evidence="7">
    <location>
        <begin position="119"/>
        <end position="169"/>
    </location>
</feature>
<feature type="region of interest" description="Disordered" evidence="7">
    <location>
        <begin position="813"/>
        <end position="840"/>
    </location>
</feature>
<feature type="compositionally biased region" description="Acidic residues" evidence="7">
    <location>
        <begin position="352"/>
        <end position="368"/>
    </location>
</feature>
<dbReference type="KEGG" id="tcc:18593293"/>
<evidence type="ECO:0000256" key="7">
    <source>
        <dbReference type="SAM" id="MobiDB-lite"/>
    </source>
</evidence>
<keyword evidence="4" id="KW-0238">DNA-binding</keyword>
<feature type="compositionally biased region" description="Basic and acidic residues" evidence="7">
    <location>
        <begin position="734"/>
        <end position="759"/>
    </location>
</feature>